<comment type="caution">
    <text evidence="4">The sequence shown here is derived from an EMBL/GenBank/DDBJ whole genome shotgun (WGS) entry which is preliminary data.</text>
</comment>
<accession>A0ABT0TM22</accession>
<feature type="domain" description="Secretion system C-terminal sorting" evidence="3">
    <location>
        <begin position="299"/>
        <end position="367"/>
    </location>
</feature>
<dbReference type="Pfam" id="PF18962">
    <property type="entry name" value="Por_Secre_tail"/>
    <property type="match status" value="1"/>
</dbReference>
<name>A0ABT0TM22_9FLAO</name>
<sequence length="369" mass="40483">MKLKLLFFALFWIVLSNAQGGPKATPKVATNYTFAHANGVYQEITGGTVLGTPTSRSLLCFIDPANLNGTIENLIPGPGFPIGFNFVFNENTFDRVAINSNGWLSFGKSSLAPNSVYSQISVTPLSQLSNVDGKQGHDMGKDEELRCRVAALGVELNFTTNSELRIETIGAAPNRIFVAQWKNFIPGGTPDPSHNYNFQIRLYETSNLVEVVYGSMIFGTSGYTAHVGLGGYDETDYNNREVSSSSGSTSTWASSVSGTRNNVQCSLVSTLTPPVVGAIFRWSPVTLSMSEQNLSTFTVYPTKVRDHLFIKGEEMVQAIELYDISGRQVLKERINSDNYVLDMSNFQTGVYIVKLTNNDKSKTLKVIKE</sequence>
<keyword evidence="5" id="KW-1185">Reference proteome</keyword>
<dbReference type="NCBIfam" id="TIGR04183">
    <property type="entry name" value="Por_Secre_tail"/>
    <property type="match status" value="1"/>
</dbReference>
<dbReference type="Proteomes" id="UP001317191">
    <property type="component" value="Unassembled WGS sequence"/>
</dbReference>
<dbReference type="RefSeq" id="WP_250591767.1">
    <property type="nucleotide sequence ID" value="NZ_JAMLJM010000002.1"/>
</dbReference>
<organism evidence="4 5">
    <name type="scientific">Flavobacterium luminosum</name>
    <dbReference type="NCBI Taxonomy" id="2949086"/>
    <lineage>
        <taxon>Bacteria</taxon>
        <taxon>Pseudomonadati</taxon>
        <taxon>Bacteroidota</taxon>
        <taxon>Flavobacteriia</taxon>
        <taxon>Flavobacteriales</taxon>
        <taxon>Flavobacteriaceae</taxon>
        <taxon>Flavobacterium</taxon>
    </lineage>
</organism>
<evidence type="ECO:0000313" key="4">
    <source>
        <dbReference type="EMBL" id="MCL9808538.1"/>
    </source>
</evidence>
<dbReference type="EMBL" id="JAMLJM010000002">
    <property type="protein sequence ID" value="MCL9808538.1"/>
    <property type="molecule type" value="Genomic_DNA"/>
</dbReference>
<gene>
    <name evidence="4" type="ORF">NAT50_04115</name>
</gene>
<keyword evidence="1 2" id="KW-0732">Signal</keyword>
<dbReference type="InterPro" id="IPR026444">
    <property type="entry name" value="Secre_tail"/>
</dbReference>
<feature type="signal peptide" evidence="2">
    <location>
        <begin position="1"/>
        <end position="18"/>
    </location>
</feature>
<evidence type="ECO:0000313" key="5">
    <source>
        <dbReference type="Proteomes" id="UP001317191"/>
    </source>
</evidence>
<feature type="chain" id="PRO_5046191308" evidence="2">
    <location>
        <begin position="19"/>
        <end position="369"/>
    </location>
</feature>
<reference evidence="4 5" key="1">
    <citation type="submission" date="2022-05" db="EMBL/GenBank/DDBJ databases">
        <title>Flavobacterium sp., isolated from activated sludge.</title>
        <authorList>
            <person name="Ran Q."/>
        </authorList>
    </citation>
    <scope>NUCLEOTIDE SEQUENCE [LARGE SCALE GENOMIC DNA]</scope>
    <source>
        <strain evidence="4 5">HXWNR70</strain>
    </source>
</reference>
<evidence type="ECO:0000256" key="1">
    <source>
        <dbReference type="ARBA" id="ARBA00022729"/>
    </source>
</evidence>
<evidence type="ECO:0000256" key="2">
    <source>
        <dbReference type="SAM" id="SignalP"/>
    </source>
</evidence>
<evidence type="ECO:0000259" key="3">
    <source>
        <dbReference type="Pfam" id="PF18962"/>
    </source>
</evidence>
<proteinExistence type="predicted"/>
<protein>
    <submittedName>
        <fullName evidence="4">T9SS type A sorting domain-containing protein</fullName>
    </submittedName>
</protein>